<feature type="region of interest" description="Disordered" evidence="1">
    <location>
        <begin position="130"/>
        <end position="162"/>
    </location>
</feature>
<name>A0A6M3SWU4_9CAUD</name>
<dbReference type="GeneID" id="55630563"/>
<reference evidence="2 3" key="1">
    <citation type="submission" date="2020-04" db="EMBL/GenBank/DDBJ databases">
        <authorList>
            <person name="Chase M.A."/>
            <person name="Coleman C.N."/>
            <person name="Cunha M.O."/>
            <person name="Daffner M."/>
            <person name="Deam C.J."/>
            <person name="Deloso L.J."/>
            <person name="Desomma A.M."/>
            <person name="Gallardo J."/>
            <person name="Horne M.E."/>
            <person name="Kanahan O.P."/>
            <person name="Lam V."/>
            <person name="Morgan R.T."/>
            <person name="Mustor E.M."/>
            <person name="Ricardo-Iglesias M."/>
            <person name="Sartorio C.J."/>
            <person name="Sciacchitano A.R."/>
            <person name="Tvenstrup A.W."/>
            <person name="Wood A.R."/>
            <person name="Pollenz R.S."/>
            <person name="Garlena R.A."/>
            <person name="Russell D.A."/>
            <person name="Pope W.H."/>
            <person name="Jacobs-Sera D."/>
            <person name="Hatfull G.F."/>
        </authorList>
    </citation>
    <scope>NUCLEOTIDE SEQUENCE [LARGE SCALE GENOMIC DNA]</scope>
</reference>
<evidence type="ECO:0000313" key="2">
    <source>
        <dbReference type="EMBL" id="QJD49630.1"/>
    </source>
</evidence>
<evidence type="ECO:0000256" key="1">
    <source>
        <dbReference type="SAM" id="MobiDB-lite"/>
    </source>
</evidence>
<protein>
    <submittedName>
        <fullName evidence="2">Uncharacterized protein</fullName>
    </submittedName>
</protein>
<dbReference type="RefSeq" id="YP_009859463.1">
    <property type="nucleotide sequence ID" value="NC_048876.1"/>
</dbReference>
<dbReference type="KEGG" id="vg:55630563"/>
<accession>A0A6M3SWU4</accession>
<keyword evidence="3" id="KW-1185">Reference proteome</keyword>
<sequence length="162" mass="18306">MENDVFEDIVDKVLETVRDTLVIKGAEYVPEQVKDRFHNFHVSAAFNQQRPTEALWGFLTKHLVSLSDMVKDDSTQHSMEKWDEKINDSIIYLILLKGIVTENECAADSETIKSALVAMSGSVNTESLKAKYESTGDFPSSRTPEEERGDFRDARTSKLMGN</sequence>
<dbReference type="Proteomes" id="UP000501526">
    <property type="component" value="Segment"/>
</dbReference>
<dbReference type="EMBL" id="MT310850">
    <property type="protein sequence ID" value="QJD49630.1"/>
    <property type="molecule type" value="Genomic_DNA"/>
</dbReference>
<proteinExistence type="predicted"/>
<evidence type="ECO:0000313" key="3">
    <source>
        <dbReference type="Proteomes" id="UP000501526"/>
    </source>
</evidence>
<feature type="compositionally biased region" description="Basic and acidic residues" evidence="1">
    <location>
        <begin position="143"/>
        <end position="156"/>
    </location>
</feature>
<gene>
    <name evidence="2" type="primary">53</name>
    <name evidence="2" type="ORF">SEA_SECRETARIAT_53</name>
</gene>
<organism evidence="2 3">
    <name type="scientific">Gordonia phage Secretariat</name>
    <dbReference type="NCBI Taxonomy" id="2725616"/>
    <lineage>
        <taxon>Viruses</taxon>
        <taxon>Duplodnaviria</taxon>
        <taxon>Heunggongvirae</taxon>
        <taxon>Uroviricota</taxon>
        <taxon>Caudoviricetes</taxon>
        <taxon>Deejayvirinae</taxon>
        <taxon>Secretariatvirus</taxon>
        <taxon>Secretariatvirus secretariat</taxon>
    </lineage>
</organism>